<evidence type="ECO:0000256" key="5">
    <source>
        <dbReference type="ARBA" id="ARBA00046478"/>
    </source>
</evidence>
<evidence type="ECO:0000313" key="9">
    <source>
        <dbReference type="Proteomes" id="UP000444721"/>
    </source>
</evidence>
<evidence type="ECO:0000256" key="6">
    <source>
        <dbReference type="PROSITE-ProRule" id="PRU00259"/>
    </source>
</evidence>
<dbReference type="PROSITE" id="PS50176">
    <property type="entry name" value="ARM_REPEAT"/>
    <property type="match status" value="1"/>
</dbReference>
<evidence type="ECO:0000256" key="4">
    <source>
        <dbReference type="ARBA" id="ARBA00023764"/>
    </source>
</evidence>
<evidence type="ECO:0000256" key="7">
    <source>
        <dbReference type="SAM" id="MobiDB-lite"/>
    </source>
</evidence>
<dbReference type="GO" id="GO:0046872">
    <property type="term" value="F:metal ion binding"/>
    <property type="evidence" value="ECO:0007669"/>
    <property type="project" value="InterPro"/>
</dbReference>
<dbReference type="Proteomes" id="UP000444721">
    <property type="component" value="Unassembled WGS sequence"/>
</dbReference>
<dbReference type="GO" id="GO:0005741">
    <property type="term" value="C:mitochondrial outer membrane"/>
    <property type="evidence" value="ECO:0007669"/>
    <property type="project" value="UniProtKB-SubCell"/>
</dbReference>
<proteinExistence type="predicted"/>
<dbReference type="Gene3D" id="1.25.10.10">
    <property type="entry name" value="Leucine-rich Repeat Variant"/>
    <property type="match status" value="1"/>
</dbReference>
<dbReference type="GeneID" id="68109963"/>
<dbReference type="PANTHER" id="PTHR46840">
    <property type="entry name" value="ARMADILLO REPEAT-CONTAINING PROTEIN 1"/>
    <property type="match status" value="1"/>
</dbReference>
<evidence type="ECO:0000313" key="8">
    <source>
        <dbReference type="EMBL" id="KAF0978230.1"/>
    </source>
</evidence>
<dbReference type="InterPro" id="IPR011989">
    <property type="entry name" value="ARM-like"/>
</dbReference>
<comment type="subcellular location">
    <subcellularLocation>
        <location evidence="1">Mitochondrion outer membrane</location>
    </subcellularLocation>
</comment>
<dbReference type="PANTHER" id="PTHR46840:SF2">
    <property type="entry name" value="ARMADILLO REPEAT-CONTAINING PROTEIN 1"/>
    <property type="match status" value="1"/>
</dbReference>
<dbReference type="VEuPathDB" id="AmoebaDB:NfTy_056870"/>
<evidence type="ECO:0000256" key="2">
    <source>
        <dbReference type="ARBA" id="ARBA00013732"/>
    </source>
</evidence>
<dbReference type="InterPro" id="IPR000225">
    <property type="entry name" value="Armadillo"/>
</dbReference>
<dbReference type="InterPro" id="IPR016617">
    <property type="entry name" value="ARMC1"/>
</dbReference>
<keyword evidence="3" id="KW-0472">Membrane</keyword>
<dbReference type="OrthoDB" id="10259740at2759"/>
<sequence>MKETVAVDVHRVVTKLRTLSMDRDNQPVIVRRGVTTSLVSFLSQPHYHVNVKVIACETLKMLSSHPDNPELMAKEPSLVESLISMYKSEVDKTNALCVLIQDIINNLYGNLSREQLEMLPSDLLSSQAPVNGSIASSVAALANSSNNGSASSVDAKKKKKRKKRNVVLQVDQLVNEKQRQRLEELILQLKGTISYTFNVPKKQVTIYTRTSTEKILEELAKNSYMTSVISDSICETEYNHHYSYDKENYTPQYLSSEKSSSSTNNNNNNTQKSSYMQSLVACEDNSLQARRKKKAGTSSQQQQSKEEQGNGVSGFISKITSVFW</sequence>
<dbReference type="SUPFAM" id="SSF55008">
    <property type="entry name" value="HMA, heavy metal-associated domain"/>
    <property type="match status" value="1"/>
</dbReference>
<comment type="caution">
    <text evidence="8">The sequence shown here is derived from an EMBL/GenBank/DDBJ whole genome shotgun (WGS) entry which is preliminary data.</text>
</comment>
<dbReference type="EMBL" id="VFQX01000030">
    <property type="protein sequence ID" value="KAF0978230.1"/>
    <property type="molecule type" value="Genomic_DNA"/>
</dbReference>
<dbReference type="InterPro" id="IPR036163">
    <property type="entry name" value="HMA_dom_sf"/>
</dbReference>
<dbReference type="VEuPathDB" id="AmoebaDB:NF0087160"/>
<dbReference type="SUPFAM" id="SSF48371">
    <property type="entry name" value="ARM repeat"/>
    <property type="match status" value="1"/>
</dbReference>
<evidence type="ECO:0000256" key="1">
    <source>
        <dbReference type="ARBA" id="ARBA00004294"/>
    </source>
</evidence>
<accession>A0A6A5BX80</accession>
<reference evidence="8 9" key="1">
    <citation type="journal article" date="2019" name="Sci. Rep.">
        <title>Nanopore sequencing improves the draft genome of the human pathogenic amoeba Naegleria fowleri.</title>
        <authorList>
            <person name="Liechti N."/>
            <person name="Schurch N."/>
            <person name="Bruggmann R."/>
            <person name="Wittwer M."/>
        </authorList>
    </citation>
    <scope>NUCLEOTIDE SEQUENCE [LARGE SCALE GENOMIC DNA]</scope>
    <source>
        <strain evidence="8 9">ATCC 30894</strain>
    </source>
</reference>
<dbReference type="OMA" id="VNEMNSC"/>
<gene>
    <name evidence="8" type="ORF">FDP41_002745</name>
</gene>
<keyword evidence="9" id="KW-1185">Reference proteome</keyword>
<dbReference type="RefSeq" id="XP_044562943.1">
    <property type="nucleotide sequence ID" value="XM_044705973.1"/>
</dbReference>
<comment type="function">
    <text evidence="4">In association with mitochondrial contact site and cristae organizing system (MICOS) complex components and mitochondrial outer membrane sorting assembly machinery (SAM) complex components may regulate mitochondrial dynamics playing a role in determining mitochondrial length, distribution and motility.</text>
</comment>
<keyword evidence="3" id="KW-1000">Mitochondrion outer membrane</keyword>
<dbReference type="InterPro" id="IPR016024">
    <property type="entry name" value="ARM-type_fold"/>
</dbReference>
<evidence type="ECO:0000256" key="3">
    <source>
        <dbReference type="ARBA" id="ARBA00022787"/>
    </source>
</evidence>
<protein>
    <recommendedName>
        <fullName evidence="2">Armadillo repeat-containing protein 1</fullName>
    </recommendedName>
</protein>
<organism evidence="8 9">
    <name type="scientific">Naegleria fowleri</name>
    <name type="common">Brain eating amoeba</name>
    <dbReference type="NCBI Taxonomy" id="5763"/>
    <lineage>
        <taxon>Eukaryota</taxon>
        <taxon>Discoba</taxon>
        <taxon>Heterolobosea</taxon>
        <taxon>Tetramitia</taxon>
        <taxon>Eutetramitia</taxon>
        <taxon>Vahlkampfiidae</taxon>
        <taxon>Naegleria</taxon>
    </lineage>
</organism>
<keyword evidence="3" id="KW-0496">Mitochondrion</keyword>
<comment type="subunit">
    <text evidence="5">Interacts with mitochondrial contact site and cristae organizing system (MICOS) complex components IMMT/MIC60 and MICOS10/MIC10. Interacts with mitochondrial outer membrane sorting assembly machinery (SAM) complex components SAMM50 and MTX1.</text>
</comment>
<feature type="region of interest" description="Disordered" evidence="7">
    <location>
        <begin position="289"/>
        <end position="311"/>
    </location>
</feature>
<feature type="repeat" description="ARM" evidence="6">
    <location>
        <begin position="33"/>
        <end position="77"/>
    </location>
</feature>
<name>A0A6A5BX80_NAEFO</name>
<dbReference type="AlphaFoldDB" id="A0A6A5BX80"/>
<dbReference type="VEuPathDB" id="AmoebaDB:FDP41_002745"/>